<evidence type="ECO:0000313" key="3">
    <source>
        <dbReference type="EnsemblMetazoa" id="XP_050516125.1"/>
    </source>
</evidence>
<dbReference type="SMART" id="SM00343">
    <property type="entry name" value="ZnF_C2HC"/>
    <property type="match status" value="2"/>
</dbReference>
<protein>
    <recommendedName>
        <fullName evidence="2">CCHC-type domain-containing protein</fullName>
    </recommendedName>
</protein>
<organism evidence="3 4">
    <name type="scientific">Diabrotica virgifera virgifera</name>
    <name type="common">western corn rootworm</name>
    <dbReference type="NCBI Taxonomy" id="50390"/>
    <lineage>
        <taxon>Eukaryota</taxon>
        <taxon>Metazoa</taxon>
        <taxon>Ecdysozoa</taxon>
        <taxon>Arthropoda</taxon>
        <taxon>Hexapoda</taxon>
        <taxon>Insecta</taxon>
        <taxon>Pterygota</taxon>
        <taxon>Neoptera</taxon>
        <taxon>Endopterygota</taxon>
        <taxon>Coleoptera</taxon>
        <taxon>Polyphaga</taxon>
        <taxon>Cucujiformia</taxon>
        <taxon>Chrysomeloidea</taxon>
        <taxon>Chrysomelidae</taxon>
        <taxon>Galerucinae</taxon>
        <taxon>Diabroticina</taxon>
        <taxon>Diabroticites</taxon>
        <taxon>Diabrotica</taxon>
    </lineage>
</organism>
<evidence type="ECO:0000256" key="1">
    <source>
        <dbReference type="SAM" id="MobiDB-lite"/>
    </source>
</evidence>
<reference evidence="3" key="1">
    <citation type="submission" date="2025-05" db="UniProtKB">
        <authorList>
            <consortium name="EnsemblMetazoa"/>
        </authorList>
    </citation>
    <scope>IDENTIFICATION</scope>
</reference>
<dbReference type="EnsemblMetazoa" id="XM_050660168.1">
    <property type="protein sequence ID" value="XP_050516125.1"/>
    <property type="gene ID" value="LOC126890988"/>
</dbReference>
<evidence type="ECO:0000259" key="2">
    <source>
        <dbReference type="SMART" id="SM00343"/>
    </source>
</evidence>
<dbReference type="PANTHER" id="PTHR47331">
    <property type="entry name" value="PHD-TYPE DOMAIN-CONTAINING PROTEIN"/>
    <property type="match status" value="1"/>
</dbReference>
<feature type="domain" description="CCHC-type" evidence="2">
    <location>
        <begin position="331"/>
        <end position="347"/>
    </location>
</feature>
<dbReference type="Proteomes" id="UP001652700">
    <property type="component" value="Unplaced"/>
</dbReference>
<dbReference type="RefSeq" id="XP_050516125.1">
    <property type="nucleotide sequence ID" value="XM_050660168.1"/>
</dbReference>
<dbReference type="InterPro" id="IPR001878">
    <property type="entry name" value="Znf_CCHC"/>
</dbReference>
<dbReference type="InterPro" id="IPR005312">
    <property type="entry name" value="DUF1759"/>
</dbReference>
<dbReference type="InterPro" id="IPR008737">
    <property type="entry name" value="DUF1758"/>
</dbReference>
<feature type="region of interest" description="Disordered" evidence="1">
    <location>
        <begin position="397"/>
        <end position="466"/>
    </location>
</feature>
<dbReference type="Pfam" id="PF05585">
    <property type="entry name" value="DUF1758"/>
    <property type="match status" value="1"/>
</dbReference>
<feature type="domain" description="CCHC-type" evidence="2">
    <location>
        <begin position="365"/>
        <end position="381"/>
    </location>
</feature>
<name>A0ABM5L110_DIAVI</name>
<dbReference type="Pfam" id="PF03564">
    <property type="entry name" value="DUF1759"/>
    <property type="match status" value="1"/>
</dbReference>
<accession>A0ABM5L110</accession>
<dbReference type="PANTHER" id="PTHR47331:SF5">
    <property type="entry name" value="RIBONUCLEASE H"/>
    <property type="match status" value="1"/>
</dbReference>
<sequence>MKSNRATAKGQITKISNWIEDNQNIELDVNVFHSRLDSLHQYFDKYVQNHYGILELISTDELPPTCDSEDDSLIENKFHKSRATLIKCIDKLTPQLTTNKQNLAVTPSPVEANSGVKLPDIQIQIYSGNPQQFAAFYDLYESLIINNSRVKSDVEKFCYLKTLLRGDALKVIESLKVTNENFKIALDLLKKRFGQPTALVNSHFHTLLNIQSMNKCNSQNLRDFVSTCKQQLLSLQNLGYSSEALFESLLVYMLEQKIDFISRRGFEEEIDLDKLPSTNSFFEYLDRRCNLLEKLSNMESNSSKKSPKLNRKVNLHSNVQQCSLPTIRPGSCIYCNDVTHKIYNCQQFRSLPHSNKIDFIKNKKLCFNCLGIQHTVENCPSSRTCSCGRKHHSLIHQNHTGDRNSQYNTPSSSRSNVNSLPHVFDGSPSAPHSQRNVNPLPASQIPPREVHSSSSSSSQPTGNSVSCHSQTRQAHVLLATAKVAVYTRYGERLLVKVLLDNGSQNSFITRSLCKRLGYATYPQQLYISGISDNDTTLSNEMLDIEFLSIHNQNIRFSLSCAVIDKITKKLPQFKINSTSLNIPPHFLTSLTDPDFDTPSGIDILVGGDLYYDLLDNEPNVSL</sequence>
<proteinExistence type="predicted"/>
<dbReference type="GeneID" id="126890988"/>
<feature type="compositionally biased region" description="Polar residues" evidence="1">
    <location>
        <begin position="397"/>
        <end position="419"/>
    </location>
</feature>
<evidence type="ECO:0000313" key="4">
    <source>
        <dbReference type="Proteomes" id="UP001652700"/>
    </source>
</evidence>
<keyword evidence="4" id="KW-1185">Reference proteome</keyword>